<comment type="caution">
    <text evidence="1">The sequence shown here is derived from an EMBL/GenBank/DDBJ whole genome shotgun (WGS) entry which is preliminary data.</text>
</comment>
<dbReference type="Proteomes" id="UP001595190">
    <property type="component" value="Unassembled WGS sequence"/>
</dbReference>
<gene>
    <name evidence="1" type="ORF">ACETRX_33225</name>
</gene>
<proteinExistence type="predicted"/>
<protein>
    <submittedName>
        <fullName evidence="1">Polyhydroxyalkanoic acid system family protein</fullName>
    </submittedName>
</protein>
<dbReference type="Pfam" id="PF09650">
    <property type="entry name" value="PHA_gran_rgn"/>
    <property type="match status" value="1"/>
</dbReference>
<organism evidence="1 2">
    <name type="scientific">Labrys neptuniae</name>
    <dbReference type="NCBI Taxonomy" id="376174"/>
    <lineage>
        <taxon>Bacteria</taxon>
        <taxon>Pseudomonadati</taxon>
        <taxon>Pseudomonadota</taxon>
        <taxon>Alphaproteobacteria</taxon>
        <taxon>Hyphomicrobiales</taxon>
        <taxon>Xanthobacteraceae</taxon>
        <taxon>Labrys</taxon>
    </lineage>
</organism>
<dbReference type="RefSeq" id="WP_394315198.1">
    <property type="nucleotide sequence ID" value="NZ_JBHGPK010000035.1"/>
</dbReference>
<accession>A0ABV6ZQU7</accession>
<reference evidence="1 2" key="1">
    <citation type="submission" date="2024-09" db="EMBL/GenBank/DDBJ databases">
        <title>Description of Labrys sedimenti sp. nov., isolated from a diclofenac-degrading enrichment culture, and genome-based reclassification of Labrys portucalensis as a later heterotypic synonym of Labrys neptuniae.</title>
        <authorList>
            <person name="Tancsics A."/>
            <person name="Csepanyi A."/>
        </authorList>
    </citation>
    <scope>NUCLEOTIDE SEQUENCE [LARGE SCALE GENOMIC DNA]</scope>
    <source>
        <strain evidence="1 2">LMG 23412</strain>
    </source>
</reference>
<dbReference type="InterPro" id="IPR013433">
    <property type="entry name" value="PHA_gran_rgn"/>
</dbReference>
<evidence type="ECO:0000313" key="2">
    <source>
        <dbReference type="Proteomes" id="UP001595190"/>
    </source>
</evidence>
<sequence>MSRTISISLRHQLGQPVAMERIRALSDQIKTKYADRVTVKWELQSEYSLDFGIEVLKQTITGSIEVERNVVVAVVQLPFMLSLLSRRVKVLLEQHIQKALQLT</sequence>
<evidence type="ECO:0000313" key="1">
    <source>
        <dbReference type="EMBL" id="MFC2254522.1"/>
    </source>
</evidence>
<name>A0ABV6ZQU7_9HYPH</name>
<dbReference type="EMBL" id="JBHGPK010000035">
    <property type="protein sequence ID" value="MFC2254522.1"/>
    <property type="molecule type" value="Genomic_DNA"/>
</dbReference>